<dbReference type="AlphaFoldDB" id="A0A172ZJB5"/>
<dbReference type="InterPro" id="IPR015020">
    <property type="entry name" value="Rv2525c-like_Glyco_Hydro-like"/>
</dbReference>
<feature type="domain" description="Rv2525c-like glycoside hydrolase-like" evidence="1">
    <location>
        <begin position="23"/>
        <end position="178"/>
    </location>
</feature>
<accession>A0A172ZJB5</accession>
<keyword evidence="3" id="KW-1185">Reference proteome</keyword>
<dbReference type="Proteomes" id="UP000078148">
    <property type="component" value="Chromosome"/>
</dbReference>
<reference evidence="2 3" key="2">
    <citation type="journal article" date="2016" name="Int. J. Syst. Evol. Microbiol.">
        <title>Paenibacillus bovis sp. nov., isolated from raw yak (Bos grunniens) milk.</title>
        <authorList>
            <person name="Gao C."/>
            <person name="Han J."/>
            <person name="Liu Z."/>
            <person name="Xu X."/>
            <person name="Hang F."/>
            <person name="Wu Z."/>
        </authorList>
    </citation>
    <scope>NUCLEOTIDE SEQUENCE [LARGE SCALE GENOMIC DNA]</scope>
    <source>
        <strain evidence="2 3">BD3526</strain>
    </source>
</reference>
<dbReference type="Pfam" id="PF08924">
    <property type="entry name" value="Rv2525c_GlyHyd-like"/>
    <property type="match status" value="1"/>
</dbReference>
<dbReference type="OrthoDB" id="1795295at2"/>
<dbReference type="KEGG" id="pbv:AR543_16060"/>
<evidence type="ECO:0000313" key="2">
    <source>
        <dbReference type="EMBL" id="ANF97367.1"/>
    </source>
</evidence>
<dbReference type="Gene3D" id="3.20.20.80">
    <property type="entry name" value="Glycosidases"/>
    <property type="match status" value="1"/>
</dbReference>
<gene>
    <name evidence="2" type="ORF">AR543_16060</name>
</gene>
<dbReference type="InterPro" id="IPR017853">
    <property type="entry name" value="GH"/>
</dbReference>
<dbReference type="SUPFAM" id="SSF51445">
    <property type="entry name" value="(Trans)glycosidases"/>
    <property type="match status" value="1"/>
</dbReference>
<organism evidence="2 3">
    <name type="scientific">Paenibacillus bovis</name>
    <dbReference type="NCBI Taxonomy" id="1616788"/>
    <lineage>
        <taxon>Bacteria</taxon>
        <taxon>Bacillati</taxon>
        <taxon>Bacillota</taxon>
        <taxon>Bacilli</taxon>
        <taxon>Bacillales</taxon>
        <taxon>Paenibacillaceae</taxon>
        <taxon>Paenibacillus</taxon>
    </lineage>
</organism>
<protein>
    <recommendedName>
        <fullName evidence="1">Rv2525c-like glycoside hydrolase-like domain-containing protein</fullName>
    </recommendedName>
</protein>
<dbReference type="EMBL" id="CP013023">
    <property type="protein sequence ID" value="ANF97367.1"/>
    <property type="molecule type" value="Genomic_DNA"/>
</dbReference>
<proteinExistence type="predicted"/>
<reference evidence="3" key="1">
    <citation type="submission" date="2015-10" db="EMBL/GenBank/DDBJ databases">
        <title>Genome of Paenibacillus bovis sp. nov.</title>
        <authorList>
            <person name="Wu Z."/>
            <person name="Gao C."/>
            <person name="Liu Z."/>
            <person name="Zheng H."/>
        </authorList>
    </citation>
    <scope>NUCLEOTIDE SEQUENCE [LARGE SCALE GENOMIC DNA]</scope>
    <source>
        <strain evidence="3">BD3526</strain>
    </source>
</reference>
<name>A0A172ZJB5_9BACL</name>
<evidence type="ECO:0000259" key="1">
    <source>
        <dbReference type="Pfam" id="PF08924"/>
    </source>
</evidence>
<sequence length="209" mass="23201">MSVEQTVKGLDTTQSCIHEVDNFHKQGYAFVGRYYNVNRPEKNLTLEEAEVLSRGGIKIVAVWENGYPTTSGYFTELSGREDAKSAYDYARNVIHQPVGSAIYFTIDYDASVADLSHGIHQYMQTLVSTFKARGDAYKIGIYGSGLTCEYAIQHIPGIHYTWLAESSGWTHSRTFTGWNIRQTGSGSFHGLSIDLDEAVGSYGSFSIPL</sequence>
<dbReference type="RefSeq" id="WP_060535478.1">
    <property type="nucleotide sequence ID" value="NZ_CP013023.1"/>
</dbReference>
<dbReference type="STRING" id="1616788.AR543_16060"/>
<evidence type="ECO:0000313" key="3">
    <source>
        <dbReference type="Proteomes" id="UP000078148"/>
    </source>
</evidence>